<sequence length="316" mass="36218">MDAPSLQWFYHPIALATLALILERFFSLPEHWHPLAIFRLFAKFLTDKVCHPEHGNTQQAIAGSLLLFLVLLICLTPVGIIQMSAELHQLSAVIWLWFAIRYKRTFDLTKLAIRALNKGQKRAARAIVSRFVAFDCEQLSPLGLAQAIIEVRLRILFVGVLAPLLTWYLLGATAALGVRLIIECYYLWPTGSPRYRYFGRCAEVLYYVVESLALLPLALVMMPFTWLFNHRSAVPIRQGRGMSLGAFVWLDVMSQLYHVRLGGPQKYQQQRYARTRFEGVPAATKLQQKRDLTGIWLDIVVIVQVFLCLLLFIYRP</sequence>
<keyword evidence="8 9" id="KW-0472">Membrane</keyword>
<dbReference type="PANTHER" id="PTHR34308:SF1">
    <property type="entry name" value="COBALAMIN BIOSYNTHESIS PROTEIN CBIB"/>
    <property type="match status" value="1"/>
</dbReference>
<dbReference type="Pfam" id="PF03186">
    <property type="entry name" value="CobD_Cbib"/>
    <property type="match status" value="1"/>
</dbReference>
<dbReference type="AlphaFoldDB" id="A0A432Y2B7"/>
<dbReference type="Proteomes" id="UP000287330">
    <property type="component" value="Unassembled WGS sequence"/>
</dbReference>
<feature type="transmembrane region" description="Helical" evidence="9">
    <location>
        <begin position="204"/>
        <end position="228"/>
    </location>
</feature>
<keyword evidence="7 9" id="KW-1133">Transmembrane helix</keyword>
<comment type="similarity">
    <text evidence="3">Belongs to the CobD/CbiB family.</text>
</comment>
<feature type="transmembrane region" description="Helical" evidence="9">
    <location>
        <begin position="61"/>
        <end position="81"/>
    </location>
</feature>
<evidence type="ECO:0000313" key="11">
    <source>
        <dbReference type="Proteomes" id="UP000287330"/>
    </source>
</evidence>
<proteinExistence type="inferred from homology"/>
<evidence type="ECO:0000256" key="4">
    <source>
        <dbReference type="ARBA" id="ARBA00022475"/>
    </source>
</evidence>
<dbReference type="EMBL" id="PIPV01000004">
    <property type="protein sequence ID" value="RUO55071.1"/>
    <property type="molecule type" value="Genomic_DNA"/>
</dbReference>
<evidence type="ECO:0000256" key="8">
    <source>
        <dbReference type="ARBA" id="ARBA00023136"/>
    </source>
</evidence>
<comment type="pathway">
    <text evidence="2">Cofactor biosynthesis; adenosylcobalamin biosynthesis.</text>
</comment>
<comment type="subcellular location">
    <subcellularLocation>
        <location evidence="1">Cell membrane</location>
        <topology evidence="1">Multi-pass membrane protein</topology>
    </subcellularLocation>
</comment>
<evidence type="ECO:0000256" key="3">
    <source>
        <dbReference type="ARBA" id="ARBA00006263"/>
    </source>
</evidence>
<protein>
    <recommendedName>
        <fullName evidence="12">Cobalamin biosynthesis protein CbiB</fullName>
    </recommendedName>
</protein>
<evidence type="ECO:0000313" key="10">
    <source>
        <dbReference type="EMBL" id="RUO55071.1"/>
    </source>
</evidence>
<keyword evidence="5" id="KW-0169">Cobalamin biosynthesis</keyword>
<dbReference type="GO" id="GO:0048472">
    <property type="term" value="F:threonine-phosphate decarboxylase activity"/>
    <property type="evidence" value="ECO:0007669"/>
    <property type="project" value="InterPro"/>
</dbReference>
<dbReference type="InterPro" id="IPR004485">
    <property type="entry name" value="Cobalamin_biosynth_CobD/CbiB"/>
</dbReference>
<comment type="caution">
    <text evidence="10">The sequence shown here is derived from an EMBL/GenBank/DDBJ whole genome shotgun (WGS) entry which is preliminary data.</text>
</comment>
<dbReference type="GO" id="GO:0009236">
    <property type="term" value="P:cobalamin biosynthetic process"/>
    <property type="evidence" value="ECO:0007669"/>
    <property type="project" value="UniProtKB-UniPathway"/>
</dbReference>
<evidence type="ECO:0000256" key="7">
    <source>
        <dbReference type="ARBA" id="ARBA00022989"/>
    </source>
</evidence>
<evidence type="ECO:0000256" key="1">
    <source>
        <dbReference type="ARBA" id="ARBA00004651"/>
    </source>
</evidence>
<dbReference type="UniPathway" id="UPA00148"/>
<evidence type="ECO:0000256" key="9">
    <source>
        <dbReference type="SAM" id="Phobius"/>
    </source>
</evidence>
<evidence type="ECO:0000256" key="5">
    <source>
        <dbReference type="ARBA" id="ARBA00022573"/>
    </source>
</evidence>
<evidence type="ECO:0000256" key="6">
    <source>
        <dbReference type="ARBA" id="ARBA00022692"/>
    </source>
</evidence>
<dbReference type="RefSeq" id="WP_110574114.1">
    <property type="nucleotide sequence ID" value="NZ_PIPV01000004.1"/>
</dbReference>
<feature type="transmembrane region" description="Helical" evidence="9">
    <location>
        <begin position="295"/>
        <end position="314"/>
    </location>
</feature>
<feature type="transmembrane region" description="Helical" evidence="9">
    <location>
        <begin position="155"/>
        <end position="182"/>
    </location>
</feature>
<name>A0A432Y2B7_9GAMM</name>
<dbReference type="OrthoDB" id="5586491at2"/>
<keyword evidence="6 9" id="KW-0812">Transmembrane</keyword>
<evidence type="ECO:0000256" key="2">
    <source>
        <dbReference type="ARBA" id="ARBA00004953"/>
    </source>
</evidence>
<organism evidence="10 11">
    <name type="scientific">Idiomarina fontislapidosi</name>
    <dbReference type="NCBI Taxonomy" id="263723"/>
    <lineage>
        <taxon>Bacteria</taxon>
        <taxon>Pseudomonadati</taxon>
        <taxon>Pseudomonadota</taxon>
        <taxon>Gammaproteobacteria</taxon>
        <taxon>Alteromonadales</taxon>
        <taxon>Idiomarinaceae</taxon>
        <taxon>Idiomarina</taxon>
    </lineage>
</organism>
<accession>A0A432Y2B7</accession>
<dbReference type="GO" id="GO:0005886">
    <property type="term" value="C:plasma membrane"/>
    <property type="evidence" value="ECO:0007669"/>
    <property type="project" value="UniProtKB-SubCell"/>
</dbReference>
<evidence type="ECO:0008006" key="12">
    <source>
        <dbReference type="Google" id="ProtNLM"/>
    </source>
</evidence>
<keyword evidence="11" id="KW-1185">Reference proteome</keyword>
<gene>
    <name evidence="10" type="ORF">CWE25_06735</name>
</gene>
<dbReference type="PANTHER" id="PTHR34308">
    <property type="entry name" value="COBALAMIN BIOSYNTHESIS PROTEIN CBIB"/>
    <property type="match status" value="1"/>
</dbReference>
<keyword evidence="4" id="KW-1003">Cell membrane</keyword>
<reference evidence="11" key="1">
    <citation type="journal article" date="2018" name="Front. Microbiol.">
        <title>Genome-Based Analysis Reveals the Taxonomy and Diversity of the Family Idiomarinaceae.</title>
        <authorList>
            <person name="Liu Y."/>
            <person name="Lai Q."/>
            <person name="Shao Z."/>
        </authorList>
    </citation>
    <scope>NUCLEOTIDE SEQUENCE [LARGE SCALE GENOMIC DNA]</scope>
    <source>
        <strain evidence="11">F23</strain>
    </source>
</reference>